<proteinExistence type="predicted"/>
<protein>
    <recommendedName>
        <fullName evidence="7">SET and MYND domain-containing protein 4</fullName>
    </recommendedName>
</protein>
<keyword evidence="2" id="KW-0808">Transferase</keyword>
<dbReference type="InterPro" id="IPR052097">
    <property type="entry name" value="SET-MYND_domain_protein"/>
</dbReference>
<dbReference type="Gene3D" id="6.10.140.2220">
    <property type="match status" value="1"/>
</dbReference>
<accession>A0A833S1W9</accession>
<dbReference type="AlphaFoldDB" id="A0A833S1W9"/>
<feature type="compositionally biased region" description="Basic and acidic residues" evidence="4">
    <location>
        <begin position="386"/>
        <end position="413"/>
    </location>
</feature>
<name>A0A833S1W9_9HYME</name>
<evidence type="ECO:0000256" key="4">
    <source>
        <dbReference type="SAM" id="MobiDB-lite"/>
    </source>
</evidence>
<dbReference type="InterPro" id="IPR044421">
    <property type="entry name" value="SMYD4_SET"/>
</dbReference>
<dbReference type="EMBL" id="WNWW01000192">
    <property type="protein sequence ID" value="KAF3428895.1"/>
    <property type="molecule type" value="Genomic_DNA"/>
</dbReference>
<dbReference type="SUPFAM" id="SSF82199">
    <property type="entry name" value="SET domain"/>
    <property type="match status" value="1"/>
</dbReference>
<keyword evidence="6" id="KW-1185">Reference proteome</keyword>
<feature type="compositionally biased region" description="Basic residues" evidence="4">
    <location>
        <begin position="375"/>
        <end position="385"/>
    </location>
</feature>
<evidence type="ECO:0000256" key="1">
    <source>
        <dbReference type="ARBA" id="ARBA00022603"/>
    </source>
</evidence>
<comment type="caution">
    <text evidence="5">The sequence shown here is derived from an EMBL/GenBank/DDBJ whole genome shotgun (WGS) entry which is preliminary data.</text>
</comment>
<evidence type="ECO:0000256" key="2">
    <source>
        <dbReference type="ARBA" id="ARBA00022679"/>
    </source>
</evidence>
<dbReference type="GO" id="GO:0042826">
    <property type="term" value="F:histone deacetylase binding"/>
    <property type="evidence" value="ECO:0007669"/>
    <property type="project" value="TreeGrafter"/>
</dbReference>
<feature type="region of interest" description="Disordered" evidence="4">
    <location>
        <begin position="724"/>
        <end position="743"/>
    </location>
</feature>
<dbReference type="InterPro" id="IPR011990">
    <property type="entry name" value="TPR-like_helical_dom_sf"/>
</dbReference>
<dbReference type="GO" id="GO:0042051">
    <property type="term" value="P:compound eye photoreceptor development"/>
    <property type="evidence" value="ECO:0007669"/>
    <property type="project" value="TreeGrafter"/>
</dbReference>
<dbReference type="PANTHER" id="PTHR46165">
    <property type="entry name" value="SET AND MYND DOMAIN-CONTAINING PROTEIN 4"/>
    <property type="match status" value="1"/>
</dbReference>
<keyword evidence="1" id="KW-0489">Methyltransferase</keyword>
<dbReference type="Gene3D" id="1.10.220.160">
    <property type="match status" value="1"/>
</dbReference>
<dbReference type="Proteomes" id="UP000655588">
    <property type="component" value="Unassembled WGS sequence"/>
</dbReference>
<dbReference type="GO" id="GO:0005634">
    <property type="term" value="C:nucleus"/>
    <property type="evidence" value="ECO:0007669"/>
    <property type="project" value="TreeGrafter"/>
</dbReference>
<dbReference type="Gene3D" id="2.170.270.10">
    <property type="entry name" value="SET domain"/>
    <property type="match status" value="2"/>
</dbReference>
<dbReference type="GO" id="GO:0008168">
    <property type="term" value="F:methyltransferase activity"/>
    <property type="evidence" value="ECO:0007669"/>
    <property type="project" value="UniProtKB-KW"/>
</dbReference>
<reference evidence="5" key="1">
    <citation type="submission" date="2019-11" db="EMBL/GenBank/DDBJ databases">
        <title>The nuclear and mitochondrial genomes of Frieseomelitta varia - a highly eusocial stingless bee (Meliponini) with a permanently sterile worker caste.</title>
        <authorList>
            <person name="Freitas F.C.P."/>
            <person name="Lourenco A.P."/>
            <person name="Nunes F.M.F."/>
            <person name="Paschoal A.R."/>
            <person name="Abreu F.C.P."/>
            <person name="Barbin F.O."/>
            <person name="Bataglia L."/>
            <person name="Cardoso-Junior C.A.M."/>
            <person name="Cervoni M.S."/>
            <person name="Silva S.R."/>
            <person name="Dalarmi F."/>
            <person name="Del Lama M.A."/>
            <person name="Depintor T.S."/>
            <person name="Ferreira K.M."/>
            <person name="Goria P.S."/>
            <person name="Jaskot M.C."/>
            <person name="Lago D.C."/>
            <person name="Luna-Lucena D."/>
            <person name="Moda L.M."/>
            <person name="Nascimento L."/>
            <person name="Pedrino M."/>
            <person name="Rabico F.O."/>
            <person name="Sanches F.C."/>
            <person name="Santos D.E."/>
            <person name="Santos C.G."/>
            <person name="Vieira J."/>
            <person name="Lopes T.F."/>
            <person name="Barchuk A.R."/>
            <person name="Hartfelder K."/>
            <person name="Simoes Z.L.P."/>
            <person name="Bitondi M.M.G."/>
            <person name="Pinheiro D.G."/>
        </authorList>
    </citation>
    <scope>NUCLEOTIDE SEQUENCE</scope>
    <source>
        <strain evidence="5">USP_RPSP 00005682</strain>
        <tissue evidence="5">Whole individual</tissue>
    </source>
</reference>
<evidence type="ECO:0000313" key="5">
    <source>
        <dbReference type="EMBL" id="KAF3428895.1"/>
    </source>
</evidence>
<sequence length="743" mass="84078">MTSEAETSYRNLCSLETLRSGGKGFFRDFSENVIQVAGEQWIDKVFGRLTSDEGRVRAVFTDVKVKDTVLETLNRTEILYRGKDASVSRSKRLEGFEAAAAGRHRDALLLFGQAVLRAPHLGKCDTVDRGFGLPLALLGRAETFLALNQHQFALQDLSFVEEMDRHLPNELRTMFARIKKPCEAFVRANEKSLLPVKRSPEGTAVTRLAGGANPRLPTASTLLDIEETEKAGKRVIAAKPIEPGDTLVVEEPFAATLLPEFFGTHCQHCFSRFVAPVGCPDCSSVAFCGRRCRDVAVASYHKYECKILALLIGSGMSVLSMLALRMTTQAGPAGCMRIHRALNRSSSVASNEQEQQQQQQQQQVERSSSQPKLSKSAKRRLRRKKLGDSRHRLPSNERESPQHGNQARETEEKLEGEDDPSVTDLRVYRLITHEKRRTARDFFERSLMAAFLLKCLQRVGFFEGATKDGEAPNDREIAVAALLLRHLQLLQFNAHEVFETRLGREHQFRGSRPVYVGVAIYPTVARFNHDCYPAVTRYFVGRSIVIRATRSLRPGDVVAENYGPIFTKQSLHERQRTLAGRYWFRCECTACREDWPRFETLTNDIVRLKCPTEGCLKLHRPPTAESDGSIVCSSCRRRVHLRERLERVRECERLYAEGIDVMEQHEPERALNLLLEAAAKFHRIASPPHKDTHLAEIAASACMAQEGNIARYINMTKPSFSYIYSRPGQHRQTDRQIDKKVDR</sequence>
<dbReference type="PANTHER" id="PTHR46165:SF5">
    <property type="entry name" value="RE32936P"/>
    <property type="match status" value="1"/>
</dbReference>
<gene>
    <name evidence="5" type="ORF">E2986_05939</name>
</gene>
<feature type="region of interest" description="Disordered" evidence="4">
    <location>
        <begin position="344"/>
        <end position="420"/>
    </location>
</feature>
<organism evidence="5 6">
    <name type="scientific">Frieseomelitta varia</name>
    <dbReference type="NCBI Taxonomy" id="561572"/>
    <lineage>
        <taxon>Eukaryota</taxon>
        <taxon>Metazoa</taxon>
        <taxon>Ecdysozoa</taxon>
        <taxon>Arthropoda</taxon>
        <taxon>Hexapoda</taxon>
        <taxon>Insecta</taxon>
        <taxon>Pterygota</taxon>
        <taxon>Neoptera</taxon>
        <taxon>Endopterygota</taxon>
        <taxon>Hymenoptera</taxon>
        <taxon>Apocrita</taxon>
        <taxon>Aculeata</taxon>
        <taxon>Apoidea</taxon>
        <taxon>Anthophila</taxon>
        <taxon>Apidae</taxon>
        <taxon>Frieseomelitta</taxon>
    </lineage>
</organism>
<evidence type="ECO:0000313" key="6">
    <source>
        <dbReference type="Proteomes" id="UP000655588"/>
    </source>
</evidence>
<keyword evidence="3" id="KW-0949">S-adenosyl-L-methionine</keyword>
<dbReference type="GO" id="GO:0032259">
    <property type="term" value="P:methylation"/>
    <property type="evidence" value="ECO:0007669"/>
    <property type="project" value="UniProtKB-KW"/>
</dbReference>
<evidence type="ECO:0000256" key="3">
    <source>
        <dbReference type="ARBA" id="ARBA00022691"/>
    </source>
</evidence>
<dbReference type="SUPFAM" id="SSF144232">
    <property type="entry name" value="HIT/MYND zinc finger-like"/>
    <property type="match status" value="1"/>
</dbReference>
<dbReference type="GO" id="GO:0005737">
    <property type="term" value="C:cytoplasm"/>
    <property type="evidence" value="ECO:0007669"/>
    <property type="project" value="TreeGrafter"/>
</dbReference>
<feature type="compositionally biased region" description="Low complexity" evidence="4">
    <location>
        <begin position="345"/>
        <end position="374"/>
    </location>
</feature>
<evidence type="ECO:0008006" key="7">
    <source>
        <dbReference type="Google" id="ProtNLM"/>
    </source>
</evidence>
<feature type="compositionally biased region" description="Basic and acidic residues" evidence="4">
    <location>
        <begin position="731"/>
        <end position="743"/>
    </location>
</feature>
<dbReference type="CDD" id="cd10536">
    <property type="entry name" value="SET_SMYD4"/>
    <property type="match status" value="1"/>
</dbReference>
<dbReference type="Gene3D" id="1.25.40.10">
    <property type="entry name" value="Tetratricopeptide repeat domain"/>
    <property type="match status" value="1"/>
</dbReference>
<dbReference type="InterPro" id="IPR046341">
    <property type="entry name" value="SET_dom_sf"/>
</dbReference>